<accession>A0A067T2Z6</accession>
<dbReference type="OrthoDB" id="4951845at2759"/>
<reference evidence="2" key="1">
    <citation type="journal article" date="2014" name="Proc. Natl. Acad. Sci. U.S.A.">
        <title>Extensive sampling of basidiomycete genomes demonstrates inadequacy of the white-rot/brown-rot paradigm for wood decay fungi.</title>
        <authorList>
            <person name="Riley R."/>
            <person name="Salamov A.A."/>
            <person name="Brown D.W."/>
            <person name="Nagy L.G."/>
            <person name="Floudas D."/>
            <person name="Held B.W."/>
            <person name="Levasseur A."/>
            <person name="Lombard V."/>
            <person name="Morin E."/>
            <person name="Otillar R."/>
            <person name="Lindquist E.A."/>
            <person name="Sun H."/>
            <person name="LaButti K.M."/>
            <person name="Schmutz J."/>
            <person name="Jabbour D."/>
            <person name="Luo H."/>
            <person name="Baker S.E."/>
            <person name="Pisabarro A.G."/>
            <person name="Walton J.D."/>
            <person name="Blanchette R.A."/>
            <person name="Henrissat B."/>
            <person name="Martin F."/>
            <person name="Cullen D."/>
            <person name="Hibbett D.S."/>
            <person name="Grigoriev I.V."/>
        </authorList>
    </citation>
    <scope>NUCLEOTIDE SEQUENCE [LARGE SCALE GENOMIC DNA]</scope>
    <source>
        <strain evidence="2">CBS 339.88</strain>
    </source>
</reference>
<dbReference type="EMBL" id="KL142376">
    <property type="protein sequence ID" value="KDR77476.1"/>
    <property type="molecule type" value="Genomic_DNA"/>
</dbReference>
<name>A0A067T2Z6_GALM3</name>
<gene>
    <name evidence="1" type="ORF">GALMADRAFT_138587</name>
</gene>
<dbReference type="HOGENOM" id="CLU_1266956_0_0_1"/>
<proteinExistence type="predicted"/>
<protein>
    <submittedName>
        <fullName evidence="1">Uncharacterized protein</fullName>
    </submittedName>
</protein>
<sequence length="218" mass="24253">MTHNRSNVRNEDAQKRLPILGEDIDKCRSLCVFLKTPHEKIAVLRQIIIVVNISGPAFAFDRLTASKERIGHYYFVETELAIDDLLAIFVGAVSGDLKTAENHGKPGNLLDILLMFKAINPKGLVSAVILREFLEDTFPSHKPNLLPLDPADRALAQMSPKNNKEKRDSVVNTTSLCEHLIEIYGRYLCVEAQSEAVKAIRAGRVIPKIKTDRAGVDV</sequence>
<dbReference type="STRING" id="685588.A0A067T2Z6"/>
<dbReference type="Proteomes" id="UP000027222">
    <property type="component" value="Unassembled WGS sequence"/>
</dbReference>
<organism evidence="1 2">
    <name type="scientific">Galerina marginata (strain CBS 339.88)</name>
    <dbReference type="NCBI Taxonomy" id="685588"/>
    <lineage>
        <taxon>Eukaryota</taxon>
        <taxon>Fungi</taxon>
        <taxon>Dikarya</taxon>
        <taxon>Basidiomycota</taxon>
        <taxon>Agaricomycotina</taxon>
        <taxon>Agaricomycetes</taxon>
        <taxon>Agaricomycetidae</taxon>
        <taxon>Agaricales</taxon>
        <taxon>Agaricineae</taxon>
        <taxon>Strophariaceae</taxon>
        <taxon>Galerina</taxon>
    </lineage>
</organism>
<evidence type="ECO:0000313" key="1">
    <source>
        <dbReference type="EMBL" id="KDR77476.1"/>
    </source>
</evidence>
<keyword evidence="2" id="KW-1185">Reference proteome</keyword>
<dbReference type="AlphaFoldDB" id="A0A067T2Z6"/>
<evidence type="ECO:0000313" key="2">
    <source>
        <dbReference type="Proteomes" id="UP000027222"/>
    </source>
</evidence>